<gene>
    <name evidence="2" type="ORF">C1O66_14525</name>
</gene>
<comment type="caution">
    <text evidence="2">The sequence shown here is derived from an EMBL/GenBank/DDBJ whole genome shotgun (WGS) entry which is preliminary data.</text>
</comment>
<evidence type="ECO:0000256" key="1">
    <source>
        <dbReference type="SAM" id="SignalP"/>
    </source>
</evidence>
<name>A0A2N8KYU1_9BURK</name>
<dbReference type="EMBL" id="POSP01000003">
    <property type="protein sequence ID" value="PND38619.1"/>
    <property type="molecule type" value="Genomic_DNA"/>
</dbReference>
<feature type="signal peptide" evidence="1">
    <location>
        <begin position="1"/>
        <end position="25"/>
    </location>
</feature>
<accession>A0A2N8KYU1</accession>
<dbReference type="Proteomes" id="UP000235916">
    <property type="component" value="Unassembled WGS sequence"/>
</dbReference>
<dbReference type="AlphaFoldDB" id="A0A2N8KYU1"/>
<evidence type="ECO:0000313" key="2">
    <source>
        <dbReference type="EMBL" id="PND38619.1"/>
    </source>
</evidence>
<keyword evidence="1" id="KW-0732">Signal</keyword>
<dbReference type="RefSeq" id="WP_102768537.1">
    <property type="nucleotide sequence ID" value="NZ_POSP01000003.1"/>
</dbReference>
<protein>
    <submittedName>
        <fullName evidence="2">Uncharacterized protein</fullName>
    </submittedName>
</protein>
<reference evidence="2 3" key="1">
    <citation type="submission" date="2018-01" db="EMBL/GenBank/DDBJ databases">
        <title>Draft genome sequence of Paucibacter aquatile CR182 isolated from freshwater of the Nakdong River.</title>
        <authorList>
            <person name="Choi A."/>
            <person name="Chung E.J."/>
        </authorList>
    </citation>
    <scope>NUCLEOTIDE SEQUENCE [LARGE SCALE GENOMIC DNA]</scope>
    <source>
        <strain evidence="2 3">CR182</strain>
    </source>
</reference>
<evidence type="ECO:0000313" key="3">
    <source>
        <dbReference type="Proteomes" id="UP000235916"/>
    </source>
</evidence>
<organism evidence="2 3">
    <name type="scientific">Kinneretia aquatilis</name>
    <dbReference type="NCBI Taxonomy" id="2070761"/>
    <lineage>
        <taxon>Bacteria</taxon>
        <taxon>Pseudomonadati</taxon>
        <taxon>Pseudomonadota</taxon>
        <taxon>Betaproteobacteria</taxon>
        <taxon>Burkholderiales</taxon>
        <taxon>Sphaerotilaceae</taxon>
        <taxon>Roseateles</taxon>
    </lineage>
</organism>
<feature type="chain" id="PRO_5014892740" evidence="1">
    <location>
        <begin position="26"/>
        <end position="175"/>
    </location>
</feature>
<keyword evidence="3" id="KW-1185">Reference proteome</keyword>
<proteinExistence type="predicted"/>
<sequence>MKRRNFVSMALVAAGGAGLVPLSAAAPRLSTAQQLDIQISSVGGTDVLRLPDVLQRRCMLLVIESHSRAAAAWLELELLRLSPEQLDELRVLLVAPVAVETEQAPLLDPGRYPTLQLYQTTAAQWRHLALGSVLPQLFGFTDGGRLKAHAIGAKSNQTGLAQFHNTLRKESGVRP</sequence>